<reference evidence="1" key="1">
    <citation type="submission" date="2023-04" db="EMBL/GenBank/DDBJ databases">
        <title>Draft Genome sequencing of Naganishia species isolated from polar environments using Oxford Nanopore Technology.</title>
        <authorList>
            <person name="Leo P."/>
            <person name="Venkateswaran K."/>
        </authorList>
    </citation>
    <scope>NUCLEOTIDE SEQUENCE</scope>
    <source>
        <strain evidence="1">MNA-CCFEE 5425</strain>
    </source>
</reference>
<keyword evidence="2" id="KW-1185">Reference proteome</keyword>
<proteinExistence type="predicted"/>
<protein>
    <submittedName>
        <fullName evidence="1">Uncharacterized protein</fullName>
    </submittedName>
</protein>
<organism evidence="1 2">
    <name type="scientific">Naganishia vaughanmartiniae</name>
    <dbReference type="NCBI Taxonomy" id="1424756"/>
    <lineage>
        <taxon>Eukaryota</taxon>
        <taxon>Fungi</taxon>
        <taxon>Dikarya</taxon>
        <taxon>Basidiomycota</taxon>
        <taxon>Agaricomycotina</taxon>
        <taxon>Tremellomycetes</taxon>
        <taxon>Filobasidiales</taxon>
        <taxon>Filobasidiaceae</taxon>
        <taxon>Naganishia</taxon>
    </lineage>
</organism>
<dbReference type="Proteomes" id="UP001243375">
    <property type="component" value="Unassembled WGS sequence"/>
</dbReference>
<comment type="caution">
    <text evidence="1">The sequence shown here is derived from an EMBL/GenBank/DDBJ whole genome shotgun (WGS) entry which is preliminary data.</text>
</comment>
<accession>A0ACC2X351</accession>
<evidence type="ECO:0000313" key="2">
    <source>
        <dbReference type="Proteomes" id="UP001243375"/>
    </source>
</evidence>
<name>A0ACC2X351_9TREE</name>
<gene>
    <name evidence="1" type="ORF">QFC22_004102</name>
</gene>
<evidence type="ECO:0000313" key="1">
    <source>
        <dbReference type="EMBL" id="KAJ9118198.1"/>
    </source>
</evidence>
<dbReference type="EMBL" id="JASBWU010000011">
    <property type="protein sequence ID" value="KAJ9118198.1"/>
    <property type="molecule type" value="Genomic_DNA"/>
</dbReference>
<sequence>MGMVSQTEHGELKNRVILVVSENLKYSSTATTEKYRPDHAHLVQDGRDMITIQQLDNDALCAQNRQQLIEQQRFLSPTSAAAPSSSGSSTLYSSVSVTSVASEQVRREKQEKKRAKAEARRQARASVARAWEVPYQDEKITQTPDYIRLEQEGHLGVHAFDAQPSSSAKPSSSRHRFGVDRSPKTLPNKSVFKLQEVAEEIERLIAQHGSWSIGFLDAACDVFLTANKTAAISFKRVSSSGRSVAVIFGDPLCSPAHYGSAISEFKTFCRNRRMLFGFVGAGVDVKNYAARKRWLTLQFASERMVNPESNPILSGQSRPAFVRPLELKAPDIPSLDAASRKPMQLLIYAPTRSTRNVELETKAQHFYDDWCAQKGQAAHATTFSDLFALSGVMTYIYTKSPFDDSMLGLVAIMKVANGGYLLDPVVAHREAPSCTTDFLRLAAMAEVKKRRGKAMSFGAEPRPEIQQISGMVWPATDIARRRHRQAYQTLGLAAKRQVPQKFALDPDLERPLYLVMAKSCVHIRSILAITNAICAANNFKLGDDQRSGRHRLKDLGAARSVNQSANDSSASSGSSTVLSVTSASTTSLVMSHKSKLPPKLLSFVCALNNLDATTRASGIRLGGQEDTQEQRLITSTLTSPVSLHGCPIVHGAEEMSKSSRAPTDTVAECVSWCLQQLDSLNEGNAATYAKANRIYFHLGRTYEHFCEVGEVFACDCFGLWTNTAPILSGERTRRQANAAFAATTAICFIM</sequence>